<dbReference type="PANTHER" id="PTHR30386:SF26">
    <property type="entry name" value="TRANSPORT PROTEIN COMB"/>
    <property type="match status" value="1"/>
</dbReference>
<comment type="subcellular location">
    <subcellularLocation>
        <location evidence="1 9">Cell inner membrane</location>
        <topology evidence="1 9">Single-pass membrane protein</topology>
    </subcellularLocation>
</comment>
<feature type="coiled-coil region" evidence="10">
    <location>
        <begin position="198"/>
        <end position="232"/>
    </location>
</feature>
<dbReference type="PANTHER" id="PTHR30386">
    <property type="entry name" value="MEMBRANE FUSION SUBUNIT OF EMRAB-TOLC MULTIDRUG EFFLUX PUMP"/>
    <property type="match status" value="1"/>
</dbReference>
<reference evidence="14" key="1">
    <citation type="journal article" date="2019" name="Int. J. Syst. Evol. Microbiol.">
        <title>The Global Catalogue of Microorganisms (GCM) 10K type strain sequencing project: providing services to taxonomists for standard genome sequencing and annotation.</title>
        <authorList>
            <consortium name="The Broad Institute Genomics Platform"/>
            <consortium name="The Broad Institute Genome Sequencing Center for Infectious Disease"/>
            <person name="Wu L."/>
            <person name="Ma J."/>
        </authorList>
    </citation>
    <scope>NUCLEOTIDE SEQUENCE [LARGE SCALE GENOMIC DNA]</scope>
    <source>
        <strain evidence="14">CGMCC 1.15439</strain>
    </source>
</reference>
<accession>A0ABQ1GDC5</accession>
<evidence type="ECO:0000313" key="14">
    <source>
        <dbReference type="Proteomes" id="UP000620046"/>
    </source>
</evidence>
<keyword evidence="6 9" id="KW-0812">Transmembrane</keyword>
<name>A0ABQ1GDC5_9GAMM</name>
<keyword evidence="14" id="KW-1185">Reference proteome</keyword>
<evidence type="ECO:0000256" key="6">
    <source>
        <dbReference type="ARBA" id="ARBA00022692"/>
    </source>
</evidence>
<dbReference type="PRINTS" id="PR01490">
    <property type="entry name" value="RTXTOXIND"/>
</dbReference>
<dbReference type="Proteomes" id="UP000620046">
    <property type="component" value="Unassembled WGS sequence"/>
</dbReference>
<feature type="domain" description="CyaD-like alpha-helical hairpin" evidence="11">
    <location>
        <begin position="129"/>
        <end position="288"/>
    </location>
</feature>
<dbReference type="InterPro" id="IPR010129">
    <property type="entry name" value="T1SS_HlyD"/>
</dbReference>
<keyword evidence="10" id="KW-0175">Coiled coil</keyword>
<dbReference type="NCBIfam" id="TIGR01843">
    <property type="entry name" value="type_I_hlyD"/>
    <property type="match status" value="1"/>
</dbReference>
<dbReference type="InterPro" id="IPR050739">
    <property type="entry name" value="MFP"/>
</dbReference>
<evidence type="ECO:0000259" key="12">
    <source>
        <dbReference type="Pfam" id="PF26002"/>
    </source>
</evidence>
<evidence type="ECO:0000256" key="3">
    <source>
        <dbReference type="ARBA" id="ARBA00022448"/>
    </source>
</evidence>
<dbReference type="Gene3D" id="2.40.50.100">
    <property type="match status" value="1"/>
</dbReference>
<proteinExistence type="inferred from homology"/>
<evidence type="ECO:0000256" key="2">
    <source>
        <dbReference type="ARBA" id="ARBA00009477"/>
    </source>
</evidence>
<organism evidence="13 14">
    <name type="scientific">Dyella nitratireducens</name>
    <dbReference type="NCBI Taxonomy" id="1849580"/>
    <lineage>
        <taxon>Bacteria</taxon>
        <taxon>Pseudomonadati</taxon>
        <taxon>Pseudomonadota</taxon>
        <taxon>Gammaproteobacteria</taxon>
        <taxon>Lysobacterales</taxon>
        <taxon>Rhodanobacteraceae</taxon>
        <taxon>Dyella</taxon>
    </lineage>
</organism>
<dbReference type="InterPro" id="IPR058982">
    <property type="entry name" value="Beta-barrel_AprE"/>
</dbReference>
<evidence type="ECO:0000256" key="8">
    <source>
        <dbReference type="ARBA" id="ARBA00023136"/>
    </source>
</evidence>
<evidence type="ECO:0000256" key="9">
    <source>
        <dbReference type="RuleBase" id="RU365093"/>
    </source>
</evidence>
<evidence type="ECO:0000256" key="7">
    <source>
        <dbReference type="ARBA" id="ARBA00022989"/>
    </source>
</evidence>
<dbReference type="InterPro" id="IPR006144">
    <property type="entry name" value="Secretion_HlyD_CS"/>
</dbReference>
<dbReference type="RefSeq" id="WP_188795852.1">
    <property type="nucleotide sequence ID" value="NZ_BMJA01000003.1"/>
</dbReference>
<dbReference type="InterPro" id="IPR059040">
    <property type="entry name" value="HH_CyaD-like"/>
</dbReference>
<evidence type="ECO:0000256" key="5">
    <source>
        <dbReference type="ARBA" id="ARBA00022519"/>
    </source>
</evidence>
<sequence length="473" mass="51967">MSRLFWQAAGDLLRRYGDVLRAAWAERNAYPLPSREAHEAAFLPAHLELMETPLHPAPRWMMRVIAVLVLTVLLIAIIGQLDIVVNASGELIPDSSVKVVQPAVTGVVRAIRVHDGQQVAAGQDLIELDTQQAAADASTARDHRIRAALAMAREQVLLQAVASGQLPPLPKVPDASALDGQQASDLAEQTWQAYVDKRQDARAELAARQADLASTQQEIAKLEATAPLARQEADAYRALVANKDVAQMDYLEREQTAQNQSHELDAQRSHATQLQATIAQQKADLAEITSGFLRDQQLELDKQTQEYVTSRNDELKTTTRQSLLTLKAPVSGTVQQLAIHTLGGVVTTAQSLMEIVPDDTLMAKVTIENHDVGFVHEGQPVVVKIAAFPYTRYGYLTGTVAELSNDAAQDKKRGSVFVAYVHLPSDRMWIDSRWVTLTPGMAVNAEITTGRRRVIGYFLGPLVQNVQESLHER</sequence>
<comment type="caution">
    <text evidence="13">The sequence shown here is derived from an EMBL/GenBank/DDBJ whole genome shotgun (WGS) entry which is preliminary data.</text>
</comment>
<evidence type="ECO:0000256" key="1">
    <source>
        <dbReference type="ARBA" id="ARBA00004377"/>
    </source>
</evidence>
<dbReference type="Pfam" id="PF26002">
    <property type="entry name" value="Beta-barrel_AprE"/>
    <property type="match status" value="1"/>
</dbReference>
<keyword evidence="7 9" id="KW-1133">Transmembrane helix</keyword>
<evidence type="ECO:0000259" key="11">
    <source>
        <dbReference type="Pfam" id="PF25988"/>
    </source>
</evidence>
<feature type="transmembrane region" description="Helical" evidence="9">
    <location>
        <begin position="60"/>
        <end position="81"/>
    </location>
</feature>
<keyword evidence="5 9" id="KW-0997">Cell inner membrane</keyword>
<dbReference type="Pfam" id="PF25988">
    <property type="entry name" value="HH_CyaD"/>
    <property type="match status" value="1"/>
</dbReference>
<gene>
    <name evidence="13" type="ORF">GCM10010981_33130</name>
</gene>
<dbReference type="PROSITE" id="PS00543">
    <property type="entry name" value="HLYD_FAMILY"/>
    <property type="match status" value="1"/>
</dbReference>
<dbReference type="EMBL" id="BMJA01000003">
    <property type="protein sequence ID" value="GGA41481.1"/>
    <property type="molecule type" value="Genomic_DNA"/>
</dbReference>
<evidence type="ECO:0000256" key="10">
    <source>
        <dbReference type="SAM" id="Coils"/>
    </source>
</evidence>
<protein>
    <recommendedName>
        <fullName evidence="9">Membrane fusion protein (MFP) family protein</fullName>
    </recommendedName>
</protein>
<evidence type="ECO:0000256" key="4">
    <source>
        <dbReference type="ARBA" id="ARBA00022475"/>
    </source>
</evidence>
<keyword evidence="4 9" id="KW-1003">Cell membrane</keyword>
<dbReference type="Gene3D" id="2.40.30.170">
    <property type="match status" value="1"/>
</dbReference>
<evidence type="ECO:0000313" key="13">
    <source>
        <dbReference type="EMBL" id="GGA41481.1"/>
    </source>
</evidence>
<comment type="similarity">
    <text evidence="2 9">Belongs to the membrane fusion protein (MFP) (TC 8.A.1) family.</text>
</comment>
<feature type="domain" description="AprE-like beta-barrel" evidence="12">
    <location>
        <begin position="361"/>
        <end position="450"/>
    </location>
</feature>
<keyword evidence="3 9" id="KW-0813">Transport</keyword>
<keyword evidence="8 9" id="KW-0472">Membrane</keyword>